<comment type="caution">
    <text evidence="1">The sequence shown here is derived from an EMBL/GenBank/DDBJ whole genome shotgun (WGS) entry which is preliminary data.</text>
</comment>
<gene>
    <name evidence="1" type="ORF">LCGC14_1267560</name>
</gene>
<reference evidence="1" key="1">
    <citation type="journal article" date="2015" name="Nature">
        <title>Complex archaea that bridge the gap between prokaryotes and eukaryotes.</title>
        <authorList>
            <person name="Spang A."/>
            <person name="Saw J.H."/>
            <person name="Jorgensen S.L."/>
            <person name="Zaremba-Niedzwiedzka K."/>
            <person name="Martijn J."/>
            <person name="Lind A.E."/>
            <person name="van Eijk R."/>
            <person name="Schleper C."/>
            <person name="Guy L."/>
            <person name="Ettema T.J."/>
        </authorList>
    </citation>
    <scope>NUCLEOTIDE SEQUENCE</scope>
</reference>
<sequence>MKSCGYIWKEDKIWKINVVNIKGNTICMYAVPQLFSKD</sequence>
<protein>
    <submittedName>
        <fullName evidence="1">Uncharacterized protein</fullName>
    </submittedName>
</protein>
<organism evidence="1">
    <name type="scientific">marine sediment metagenome</name>
    <dbReference type="NCBI Taxonomy" id="412755"/>
    <lineage>
        <taxon>unclassified sequences</taxon>
        <taxon>metagenomes</taxon>
        <taxon>ecological metagenomes</taxon>
    </lineage>
</organism>
<proteinExistence type="predicted"/>
<dbReference type="EMBL" id="LAZR01007083">
    <property type="protein sequence ID" value="KKM87566.1"/>
    <property type="molecule type" value="Genomic_DNA"/>
</dbReference>
<evidence type="ECO:0000313" key="1">
    <source>
        <dbReference type="EMBL" id="KKM87566.1"/>
    </source>
</evidence>
<name>A0A0F9LJX0_9ZZZZ</name>
<accession>A0A0F9LJX0</accession>
<dbReference type="AlphaFoldDB" id="A0A0F9LJX0"/>